<evidence type="ECO:0000313" key="1">
    <source>
        <dbReference type="EMBL" id="TMS33361.1"/>
    </source>
</evidence>
<dbReference type="AlphaFoldDB" id="A0A4U8UKU8"/>
<evidence type="ECO:0000313" key="2">
    <source>
        <dbReference type="Proteomes" id="UP000298663"/>
    </source>
</evidence>
<sequence>MSSFDLRTLASSLQDASLKKRVSAIDFLAQDFIPANRSSAFLDLLDELMQISPEHFSAFERGIIVKTTTFLLTQIPPGESAFPNEAAFTAVFGSFMDVLDLAVQQNHELISNIDNFPEDFIIQDENEYFEGSMESLSDTSMHEYPGEEFDLPLPAQETNAEPQQRTEVDLVETIIWKADDQIGFRELLEKDFESAYAKFLQELELANRDIAHIKACKDFPEDWSVQDKNENLEESLKTVSNEDLHFHEEWDEVDDTRRADIISSTSRVPTSVLRRLSRTKHWTSSCSNF</sequence>
<name>A0A4U8UKU8_STECR</name>
<gene>
    <name evidence="1" type="ORF">L596_001113</name>
</gene>
<keyword evidence="2" id="KW-1185">Reference proteome</keyword>
<comment type="caution">
    <text evidence="1">The sequence shown here is derived from an EMBL/GenBank/DDBJ whole genome shotgun (WGS) entry which is preliminary data.</text>
</comment>
<proteinExistence type="predicted"/>
<dbReference type="Proteomes" id="UP000298663">
    <property type="component" value="Unassembled WGS sequence"/>
</dbReference>
<dbReference type="EMBL" id="AZBU02000001">
    <property type="protein sequence ID" value="TMS33361.1"/>
    <property type="molecule type" value="Genomic_DNA"/>
</dbReference>
<reference evidence="1 2" key="2">
    <citation type="journal article" date="2019" name="G3 (Bethesda)">
        <title>Hybrid Assembly of the Genome of the Entomopathogenic Nematode Steinernema carpocapsae Identifies the X-Chromosome.</title>
        <authorList>
            <person name="Serra L."/>
            <person name="Macchietto M."/>
            <person name="Macias-Munoz A."/>
            <person name="McGill C.J."/>
            <person name="Rodriguez I.M."/>
            <person name="Rodriguez B."/>
            <person name="Murad R."/>
            <person name="Mortazavi A."/>
        </authorList>
    </citation>
    <scope>NUCLEOTIDE SEQUENCE [LARGE SCALE GENOMIC DNA]</scope>
    <source>
        <strain evidence="1 2">ALL</strain>
    </source>
</reference>
<accession>A0A4U8UKU8</accession>
<reference evidence="1 2" key="1">
    <citation type="journal article" date="2015" name="Genome Biol.">
        <title>Comparative genomics of Steinernema reveals deeply conserved gene regulatory networks.</title>
        <authorList>
            <person name="Dillman A.R."/>
            <person name="Macchietto M."/>
            <person name="Porter C.F."/>
            <person name="Rogers A."/>
            <person name="Williams B."/>
            <person name="Antoshechkin I."/>
            <person name="Lee M.M."/>
            <person name="Goodwin Z."/>
            <person name="Lu X."/>
            <person name="Lewis E.E."/>
            <person name="Goodrich-Blair H."/>
            <person name="Stock S.P."/>
            <person name="Adams B.J."/>
            <person name="Sternberg P.W."/>
            <person name="Mortazavi A."/>
        </authorList>
    </citation>
    <scope>NUCLEOTIDE SEQUENCE [LARGE SCALE GENOMIC DNA]</scope>
    <source>
        <strain evidence="1 2">ALL</strain>
    </source>
</reference>
<protein>
    <submittedName>
        <fullName evidence="1">Uncharacterized protein</fullName>
    </submittedName>
</protein>
<organism evidence="1 2">
    <name type="scientific">Steinernema carpocapsae</name>
    <name type="common">Entomopathogenic nematode</name>
    <dbReference type="NCBI Taxonomy" id="34508"/>
    <lineage>
        <taxon>Eukaryota</taxon>
        <taxon>Metazoa</taxon>
        <taxon>Ecdysozoa</taxon>
        <taxon>Nematoda</taxon>
        <taxon>Chromadorea</taxon>
        <taxon>Rhabditida</taxon>
        <taxon>Tylenchina</taxon>
        <taxon>Panagrolaimomorpha</taxon>
        <taxon>Strongyloidoidea</taxon>
        <taxon>Steinernematidae</taxon>
        <taxon>Steinernema</taxon>
    </lineage>
</organism>